<dbReference type="RefSeq" id="WP_262684814.1">
    <property type="nucleotide sequence ID" value="NZ_JAOQIO010000055.1"/>
</dbReference>
<dbReference type="InterPro" id="IPR018060">
    <property type="entry name" value="HTH_AraC"/>
</dbReference>
<evidence type="ECO:0000256" key="3">
    <source>
        <dbReference type="ARBA" id="ARBA00023163"/>
    </source>
</evidence>
<dbReference type="Gene3D" id="1.10.10.60">
    <property type="entry name" value="Homeodomain-like"/>
    <property type="match status" value="2"/>
</dbReference>
<feature type="domain" description="HTH araC/xylS-type" evidence="4">
    <location>
        <begin position="178"/>
        <end position="275"/>
    </location>
</feature>
<dbReference type="Pfam" id="PF02311">
    <property type="entry name" value="AraC_binding"/>
    <property type="match status" value="1"/>
</dbReference>
<dbReference type="InterPro" id="IPR003313">
    <property type="entry name" value="AraC-bd"/>
</dbReference>
<organism evidence="6 7">
    <name type="scientific">Paenibacillus baimaensis</name>
    <dbReference type="NCBI Taxonomy" id="2982185"/>
    <lineage>
        <taxon>Bacteria</taxon>
        <taxon>Bacillati</taxon>
        <taxon>Bacillota</taxon>
        <taxon>Bacilli</taxon>
        <taxon>Bacillales</taxon>
        <taxon>Paenibacillaceae</taxon>
        <taxon>Paenibacillus</taxon>
    </lineage>
</organism>
<dbReference type="PROSITE" id="PS00041">
    <property type="entry name" value="HTH_ARAC_FAMILY_1"/>
    <property type="match status" value="1"/>
</dbReference>
<gene>
    <name evidence="6" type="ORF">OB236_15685</name>
</gene>
<name>A0ABT2UFZ1_9BACL</name>
<dbReference type="SUPFAM" id="SSF53807">
    <property type="entry name" value="Helical backbone' metal receptor"/>
    <property type="match status" value="1"/>
</dbReference>
<keyword evidence="7" id="KW-1185">Reference proteome</keyword>
<reference evidence="6 7" key="1">
    <citation type="submission" date="2022-09" db="EMBL/GenBank/DDBJ databases">
        <authorList>
            <person name="Han X.L."/>
            <person name="Wang Q."/>
            <person name="Lu T."/>
        </authorList>
    </citation>
    <scope>NUCLEOTIDE SEQUENCE [LARGE SCALE GENOMIC DNA]</scope>
    <source>
        <strain evidence="6 7">WQ 127069</strain>
    </source>
</reference>
<dbReference type="PROSITE" id="PS50983">
    <property type="entry name" value="FE_B12_PBP"/>
    <property type="match status" value="1"/>
</dbReference>
<evidence type="ECO:0000313" key="6">
    <source>
        <dbReference type="EMBL" id="MCU6793546.1"/>
    </source>
</evidence>
<dbReference type="InterPro" id="IPR037923">
    <property type="entry name" value="HTH-like"/>
</dbReference>
<dbReference type="PANTHER" id="PTHR43280">
    <property type="entry name" value="ARAC-FAMILY TRANSCRIPTIONAL REGULATOR"/>
    <property type="match status" value="1"/>
</dbReference>
<dbReference type="Gene3D" id="3.40.50.1980">
    <property type="entry name" value="Nitrogenase molybdenum iron protein domain"/>
    <property type="match status" value="2"/>
</dbReference>
<feature type="domain" description="Fe/B12 periplasmic-binding" evidence="5">
    <location>
        <begin position="277"/>
        <end position="529"/>
    </location>
</feature>
<dbReference type="InterPro" id="IPR009057">
    <property type="entry name" value="Homeodomain-like_sf"/>
</dbReference>
<dbReference type="InterPro" id="IPR018062">
    <property type="entry name" value="HTH_AraC-typ_CS"/>
</dbReference>
<keyword evidence="2" id="KW-0238">DNA-binding</keyword>
<dbReference type="Pfam" id="PF12833">
    <property type="entry name" value="HTH_18"/>
    <property type="match status" value="1"/>
</dbReference>
<dbReference type="InterPro" id="IPR002491">
    <property type="entry name" value="ABC_transptr_periplasmic_BD"/>
</dbReference>
<dbReference type="Pfam" id="PF01497">
    <property type="entry name" value="Peripla_BP_2"/>
    <property type="match status" value="1"/>
</dbReference>
<dbReference type="SUPFAM" id="SSF51215">
    <property type="entry name" value="Regulatory protein AraC"/>
    <property type="match status" value="1"/>
</dbReference>
<evidence type="ECO:0000259" key="5">
    <source>
        <dbReference type="PROSITE" id="PS50983"/>
    </source>
</evidence>
<evidence type="ECO:0000256" key="1">
    <source>
        <dbReference type="ARBA" id="ARBA00023015"/>
    </source>
</evidence>
<dbReference type="SUPFAM" id="SSF46689">
    <property type="entry name" value="Homeodomain-like"/>
    <property type="match status" value="2"/>
</dbReference>
<dbReference type="SMART" id="SM00342">
    <property type="entry name" value="HTH_ARAC"/>
    <property type="match status" value="1"/>
</dbReference>
<accession>A0ABT2UFZ1</accession>
<proteinExistence type="predicted"/>
<sequence>MPFRPLHARPHTLYLLSSIRRFRRHNPFTIPLRTVPIPVLCFISKGTGVVHINDMMHRIEPLQLLFLNPGMTIEATFHSKDIEYFMIIMNPITITRRKSQWQAARNSEIPPLPPGLVSISDGGQVLECVQQLYDSSQSKDCTSQAQLKLDLQFQELLGFIMRNSDSQQRTSSLHSGIDHSIDYMNKHFQDKISRETLSKIAQLTPNAFCRSFKKVTGTSPTDYLNRIRIQQAKEKLGPDCSVKEVAAAVGYGSEYYFSRIFKETVGLSPSLFIKRERLRVATASRVYFQDNLSSIGMNPVASVDCYRYPGMDEAEYNRRMASQMEQLRLAKPDLIIADYFHTSLYDALKEFAPTVIIKHHLDWRVAHMNIAELVGREQEAVQTFNQLDERVMDVRHLLQASTLQTSVTILQIVSTSIRIQGTVHHPLNDLLYKALGMNPGDAVPRNKMREECSIEELPAPQTDHLFIIKQNHHLQVEELWDQLQQAHYWGSIRAVIHQQVHFVQNWLLMSWTPQGRNRILDDIIRILVR</sequence>
<keyword evidence="1" id="KW-0805">Transcription regulation</keyword>
<dbReference type="Proteomes" id="UP001652445">
    <property type="component" value="Unassembled WGS sequence"/>
</dbReference>
<protein>
    <submittedName>
        <fullName evidence="6">Helix-turn-helix domain-containing protein</fullName>
    </submittedName>
</protein>
<evidence type="ECO:0000259" key="4">
    <source>
        <dbReference type="PROSITE" id="PS01124"/>
    </source>
</evidence>
<dbReference type="EMBL" id="JAOQIO010000055">
    <property type="protein sequence ID" value="MCU6793546.1"/>
    <property type="molecule type" value="Genomic_DNA"/>
</dbReference>
<dbReference type="PANTHER" id="PTHR43280:SF2">
    <property type="entry name" value="HTH-TYPE TRANSCRIPTIONAL REGULATOR EXSA"/>
    <property type="match status" value="1"/>
</dbReference>
<comment type="caution">
    <text evidence="6">The sequence shown here is derived from an EMBL/GenBank/DDBJ whole genome shotgun (WGS) entry which is preliminary data.</text>
</comment>
<dbReference type="PROSITE" id="PS01124">
    <property type="entry name" value="HTH_ARAC_FAMILY_2"/>
    <property type="match status" value="1"/>
</dbReference>
<keyword evidence="3" id="KW-0804">Transcription</keyword>
<evidence type="ECO:0000256" key="2">
    <source>
        <dbReference type="ARBA" id="ARBA00023125"/>
    </source>
</evidence>
<evidence type="ECO:0000313" key="7">
    <source>
        <dbReference type="Proteomes" id="UP001652445"/>
    </source>
</evidence>